<accession>A0A395XTF1</accession>
<reference evidence="2 3" key="1">
    <citation type="submission" date="2018-08" db="EMBL/GenBank/DDBJ databases">
        <title>A genome reference for cultivated species of the human gut microbiota.</title>
        <authorList>
            <person name="Zou Y."/>
            <person name="Xue W."/>
            <person name="Luo G."/>
        </authorList>
    </citation>
    <scope>NUCLEOTIDE SEQUENCE [LARGE SCALE GENOMIC DNA]</scope>
    <source>
        <strain evidence="2 3">AF12-11</strain>
    </source>
</reference>
<comment type="caution">
    <text evidence="2">The sequence shown here is derived from an EMBL/GenBank/DDBJ whole genome shotgun (WGS) entry which is preliminary data.</text>
</comment>
<evidence type="ECO:0000313" key="2">
    <source>
        <dbReference type="EMBL" id="RGW55735.1"/>
    </source>
</evidence>
<dbReference type="Proteomes" id="UP000266376">
    <property type="component" value="Unassembled WGS sequence"/>
</dbReference>
<organism evidence="2 3">
    <name type="scientific">Dorea formicigenerans</name>
    <dbReference type="NCBI Taxonomy" id="39486"/>
    <lineage>
        <taxon>Bacteria</taxon>
        <taxon>Bacillati</taxon>
        <taxon>Bacillota</taxon>
        <taxon>Clostridia</taxon>
        <taxon>Lachnospirales</taxon>
        <taxon>Lachnospiraceae</taxon>
        <taxon>Dorea</taxon>
    </lineage>
</organism>
<sequence>MLGEIAFTNTALESFAALVTFVLLFACIAKIKMQRGIKHVTSKNAKRNTLDYILIIWLVIHMIVLTADVLSWTAMDFGKNEVWLLFMLNLTFTCLFLECMVYTYYVKETIYQHEMIGNTYVYLVMLSTVIAIILWITSDISGKFYYLDTQGIIHKVRCIGCVSFIVLL</sequence>
<feature type="transmembrane region" description="Helical" evidence="1">
    <location>
        <begin position="12"/>
        <end position="31"/>
    </location>
</feature>
<feature type="transmembrane region" description="Helical" evidence="1">
    <location>
        <begin position="117"/>
        <end position="137"/>
    </location>
</feature>
<keyword evidence="1" id="KW-1133">Transmembrane helix</keyword>
<keyword evidence="1" id="KW-0812">Transmembrane</keyword>
<proteinExistence type="predicted"/>
<gene>
    <name evidence="2" type="ORF">DWV67_01330</name>
</gene>
<feature type="transmembrane region" description="Helical" evidence="1">
    <location>
        <begin position="82"/>
        <end position="105"/>
    </location>
</feature>
<evidence type="ECO:0000256" key="1">
    <source>
        <dbReference type="SAM" id="Phobius"/>
    </source>
</evidence>
<name>A0A395XTF1_9FIRM</name>
<evidence type="ECO:0000313" key="3">
    <source>
        <dbReference type="Proteomes" id="UP000266376"/>
    </source>
</evidence>
<protein>
    <submittedName>
        <fullName evidence="2">Uncharacterized protein</fullName>
    </submittedName>
</protein>
<dbReference type="AlphaFoldDB" id="A0A395XTF1"/>
<dbReference type="EMBL" id="QSAJ01000002">
    <property type="protein sequence ID" value="RGW55735.1"/>
    <property type="molecule type" value="Genomic_DNA"/>
</dbReference>
<feature type="transmembrane region" description="Helical" evidence="1">
    <location>
        <begin position="52"/>
        <end position="70"/>
    </location>
</feature>
<keyword evidence="1" id="KW-0472">Membrane</keyword>